<evidence type="ECO:0000256" key="9">
    <source>
        <dbReference type="RuleBase" id="RU000461"/>
    </source>
</evidence>
<accession>A0A183BIY2</accession>
<dbReference type="SUPFAM" id="SSF48264">
    <property type="entry name" value="Cytochrome P450"/>
    <property type="match status" value="1"/>
</dbReference>
<dbReference type="Proteomes" id="UP000050741">
    <property type="component" value="Unassembled WGS sequence"/>
</dbReference>
<organism evidence="10 11">
    <name type="scientific">Globodera pallida</name>
    <name type="common">Potato cyst nematode worm</name>
    <name type="synonym">Heterodera pallida</name>
    <dbReference type="NCBI Taxonomy" id="36090"/>
    <lineage>
        <taxon>Eukaryota</taxon>
        <taxon>Metazoa</taxon>
        <taxon>Ecdysozoa</taxon>
        <taxon>Nematoda</taxon>
        <taxon>Chromadorea</taxon>
        <taxon>Rhabditida</taxon>
        <taxon>Tylenchina</taxon>
        <taxon>Tylenchomorpha</taxon>
        <taxon>Tylenchoidea</taxon>
        <taxon>Heteroderidae</taxon>
        <taxon>Heteroderinae</taxon>
        <taxon>Globodera</taxon>
    </lineage>
</organism>
<dbReference type="AlphaFoldDB" id="A0A183BIY2"/>
<dbReference type="Pfam" id="PF00067">
    <property type="entry name" value="p450"/>
    <property type="match status" value="2"/>
</dbReference>
<keyword evidence="4 9" id="KW-0560">Oxidoreductase</keyword>
<keyword evidence="5 8" id="KW-0408">Iron</keyword>
<evidence type="ECO:0000256" key="3">
    <source>
        <dbReference type="ARBA" id="ARBA00022723"/>
    </source>
</evidence>
<dbReference type="InterPro" id="IPR001128">
    <property type="entry name" value="Cyt_P450"/>
</dbReference>
<evidence type="ECO:0000256" key="5">
    <source>
        <dbReference type="ARBA" id="ARBA00023004"/>
    </source>
</evidence>
<feature type="binding site" description="axial binding residue" evidence="8">
    <location>
        <position position="516"/>
    </location>
    <ligand>
        <name>heme</name>
        <dbReference type="ChEBI" id="CHEBI:30413"/>
    </ligand>
    <ligandPart>
        <name>Fe</name>
        <dbReference type="ChEBI" id="CHEBI:18248"/>
    </ligandPart>
</feature>
<keyword evidence="10" id="KW-1185">Reference proteome</keyword>
<dbReference type="PROSITE" id="PS00086">
    <property type="entry name" value="CYTOCHROME_P450"/>
    <property type="match status" value="1"/>
</dbReference>
<proteinExistence type="inferred from homology"/>
<keyword evidence="6 9" id="KW-0503">Monooxygenase</keyword>
<dbReference type="GO" id="GO:0020037">
    <property type="term" value="F:heme binding"/>
    <property type="evidence" value="ECO:0007669"/>
    <property type="project" value="InterPro"/>
</dbReference>
<dbReference type="WBParaSite" id="GPLIN_000056100">
    <property type="protein sequence ID" value="GPLIN_000056100"/>
    <property type="gene ID" value="GPLIN_000056100"/>
</dbReference>
<name>A0A183BIY2_GLOPA</name>
<dbReference type="PANTHER" id="PTHR24302:SF15">
    <property type="entry name" value="FATTY-ACID PEROXYGENASE"/>
    <property type="match status" value="1"/>
</dbReference>
<dbReference type="InterPro" id="IPR036396">
    <property type="entry name" value="Cyt_P450_sf"/>
</dbReference>
<evidence type="ECO:0000256" key="6">
    <source>
        <dbReference type="ARBA" id="ARBA00023033"/>
    </source>
</evidence>
<reference evidence="11" key="3">
    <citation type="submission" date="2016-06" db="UniProtKB">
        <authorList>
            <consortium name="WormBaseParasite"/>
        </authorList>
    </citation>
    <scope>IDENTIFICATION</scope>
</reference>
<evidence type="ECO:0000256" key="8">
    <source>
        <dbReference type="PIRSR" id="PIRSR602401-1"/>
    </source>
</evidence>
<dbReference type="Gene3D" id="1.10.630.10">
    <property type="entry name" value="Cytochrome P450"/>
    <property type="match status" value="2"/>
</dbReference>
<comment type="similarity">
    <text evidence="1 9">Belongs to the cytochrome P450 family.</text>
</comment>
<reference evidence="10" key="2">
    <citation type="submission" date="2014-05" db="EMBL/GenBank/DDBJ databases">
        <title>The genome and life-stage specific transcriptomes of Globodera pallida elucidate key aspects of plant parasitism by a cyst nematode.</title>
        <authorList>
            <person name="Cotton J.A."/>
            <person name="Lilley C.J."/>
            <person name="Jones L.M."/>
            <person name="Kikuchi T."/>
            <person name="Reid A.J."/>
            <person name="Thorpe P."/>
            <person name="Tsai I.J."/>
            <person name="Beasley H."/>
            <person name="Blok V."/>
            <person name="Cock P.J.A."/>
            <person name="Van den Akker S.E."/>
            <person name="Holroyd N."/>
            <person name="Hunt M."/>
            <person name="Mantelin S."/>
            <person name="Naghra H."/>
            <person name="Pain A."/>
            <person name="Palomares-Rius J.E."/>
            <person name="Zarowiecki M."/>
            <person name="Berriman M."/>
            <person name="Jones J.T."/>
            <person name="Urwin P.E."/>
        </authorList>
    </citation>
    <scope>NUCLEOTIDE SEQUENCE [LARGE SCALE GENOMIC DNA]</scope>
    <source>
        <strain evidence="10">Lindley</strain>
    </source>
</reference>
<evidence type="ECO:0000313" key="10">
    <source>
        <dbReference type="Proteomes" id="UP000050741"/>
    </source>
</evidence>
<dbReference type="GO" id="GO:0016705">
    <property type="term" value="F:oxidoreductase activity, acting on paired donors, with incorporation or reduction of molecular oxygen"/>
    <property type="evidence" value="ECO:0007669"/>
    <property type="project" value="InterPro"/>
</dbReference>
<keyword evidence="2 8" id="KW-0349">Heme</keyword>
<dbReference type="GO" id="GO:0005506">
    <property type="term" value="F:iron ion binding"/>
    <property type="evidence" value="ECO:0007669"/>
    <property type="project" value="InterPro"/>
</dbReference>
<dbReference type="PANTHER" id="PTHR24302">
    <property type="entry name" value="CYTOCHROME P450 FAMILY 3"/>
    <property type="match status" value="1"/>
</dbReference>
<evidence type="ECO:0000313" key="11">
    <source>
        <dbReference type="WBParaSite" id="GPLIN_000056100"/>
    </source>
</evidence>
<dbReference type="PRINTS" id="PR00463">
    <property type="entry name" value="EP450I"/>
</dbReference>
<reference evidence="10" key="1">
    <citation type="submission" date="2013-12" db="EMBL/GenBank/DDBJ databases">
        <authorList>
            <person name="Aslett M."/>
        </authorList>
    </citation>
    <scope>NUCLEOTIDE SEQUENCE [LARGE SCALE GENOMIC DNA]</scope>
    <source>
        <strain evidence="10">Lindley</strain>
    </source>
</reference>
<sequence>MQEKKHSHNEWNQFYATISMQLGVGHSTIFKWKKQIVTANNNTGPMDCAGDTQQNNAVVEQQSEKIPAEQSNNFLKQNCLVVQKDEVPQANIRLGKLELKPEVDEFFQKSAEFDEGDREQQIGKIMVVQTVLKVMLNSTALCFSSSKLLNKDSTNNEKCTKGKLDKELKELQIRVMDDGFNVTLTWNNDNSKTYTYSDGLPEWAVQYITVEHNNVTLSNHPNITCVPEKRCMRPNIFAALVTSWIFFQYRQKQHWHSIGVEREMFSKYGNSYGSFLFDRREFCTKDPEMMRQIFIKEFSHFQNRFNLLPERKEAPKSLMRNMLSVLCDEDWKRVRNRITPAFTTGKLKKLIPILCDSSERLCKVIEKDYAQEQKELPLKEFETTGATLTFATYMLAIETEVQEKLRSEVNDVLGEKELMTYEDLRQMHYLRAVVQETLRMFPVAPKINRECNSDCVINGVPFQKGDLVSVPVYFIQHDEAFFPEPDQFDPERFMPAQKTTHDPLAFLTFGLGPRNCIGMRFAEFQMHVALALVVRRFRFIPGPNTTKYPPKLLSSDMLRTEEPLVVIAEKI</sequence>
<evidence type="ECO:0000256" key="1">
    <source>
        <dbReference type="ARBA" id="ARBA00010617"/>
    </source>
</evidence>
<dbReference type="InterPro" id="IPR050705">
    <property type="entry name" value="Cytochrome_P450_3A"/>
</dbReference>
<comment type="function">
    <text evidence="7">Cytochromes P450 are a group of heme-thiolate monooxygenases. They oxidize a variety of structurally unrelated compounds, including steroids, fatty acids, and xenobiotics.</text>
</comment>
<evidence type="ECO:0000256" key="7">
    <source>
        <dbReference type="ARBA" id="ARBA00043906"/>
    </source>
</evidence>
<evidence type="ECO:0000256" key="4">
    <source>
        <dbReference type="ARBA" id="ARBA00023002"/>
    </source>
</evidence>
<keyword evidence="3 8" id="KW-0479">Metal-binding</keyword>
<dbReference type="PRINTS" id="PR00385">
    <property type="entry name" value="P450"/>
</dbReference>
<protein>
    <submittedName>
        <fullName evidence="11">Cytochrome</fullName>
    </submittedName>
</protein>
<evidence type="ECO:0000256" key="2">
    <source>
        <dbReference type="ARBA" id="ARBA00022617"/>
    </source>
</evidence>
<comment type="cofactor">
    <cofactor evidence="8">
        <name>heme</name>
        <dbReference type="ChEBI" id="CHEBI:30413"/>
    </cofactor>
</comment>
<dbReference type="InterPro" id="IPR002401">
    <property type="entry name" value="Cyt_P450_E_grp-I"/>
</dbReference>
<dbReference type="InterPro" id="IPR017972">
    <property type="entry name" value="Cyt_P450_CS"/>
</dbReference>
<dbReference type="GO" id="GO:0008395">
    <property type="term" value="F:steroid hydroxylase activity"/>
    <property type="evidence" value="ECO:0007669"/>
    <property type="project" value="TreeGrafter"/>
</dbReference>